<evidence type="ECO:0000313" key="4">
    <source>
        <dbReference type="Proteomes" id="UP001054945"/>
    </source>
</evidence>
<organism evidence="3 4">
    <name type="scientific">Caerostris extrusa</name>
    <name type="common">Bark spider</name>
    <name type="synonym">Caerostris bankana</name>
    <dbReference type="NCBI Taxonomy" id="172846"/>
    <lineage>
        <taxon>Eukaryota</taxon>
        <taxon>Metazoa</taxon>
        <taxon>Ecdysozoa</taxon>
        <taxon>Arthropoda</taxon>
        <taxon>Chelicerata</taxon>
        <taxon>Arachnida</taxon>
        <taxon>Araneae</taxon>
        <taxon>Araneomorphae</taxon>
        <taxon>Entelegynae</taxon>
        <taxon>Araneoidea</taxon>
        <taxon>Araneidae</taxon>
        <taxon>Caerostris</taxon>
    </lineage>
</organism>
<dbReference type="InterPro" id="IPR036291">
    <property type="entry name" value="NAD(P)-bd_dom_sf"/>
</dbReference>
<dbReference type="GO" id="GO:0016491">
    <property type="term" value="F:oxidoreductase activity"/>
    <property type="evidence" value="ECO:0007669"/>
    <property type="project" value="UniProtKB-KW"/>
</dbReference>
<evidence type="ECO:0008006" key="5">
    <source>
        <dbReference type="Google" id="ProtNLM"/>
    </source>
</evidence>
<dbReference type="EMBL" id="BPLR01012612">
    <property type="protein sequence ID" value="GIY55187.1"/>
    <property type="molecule type" value="Genomic_DNA"/>
</dbReference>
<dbReference type="Pfam" id="PF00106">
    <property type="entry name" value="adh_short"/>
    <property type="match status" value="1"/>
</dbReference>
<accession>A0AAV4UBQ4</accession>
<evidence type="ECO:0000256" key="1">
    <source>
        <dbReference type="ARBA" id="ARBA00023002"/>
    </source>
</evidence>
<dbReference type="Proteomes" id="UP001054945">
    <property type="component" value="Unassembled WGS sequence"/>
</dbReference>
<protein>
    <recommendedName>
        <fullName evidence="5">Retinol dehydrogenase 13</fullName>
    </recommendedName>
</protein>
<comment type="similarity">
    <text evidence="2">Belongs to the short-chain dehydrogenases/reductases (SDR) family.</text>
</comment>
<dbReference type="PRINTS" id="PR00080">
    <property type="entry name" value="SDRFAMILY"/>
</dbReference>
<dbReference type="CDD" id="cd05327">
    <property type="entry name" value="retinol-DH_like_SDR_c_like"/>
    <property type="match status" value="1"/>
</dbReference>
<proteinExistence type="inferred from homology"/>
<dbReference type="InterPro" id="IPR002347">
    <property type="entry name" value="SDR_fam"/>
</dbReference>
<gene>
    <name evidence="3" type="primary">RDH11</name>
    <name evidence="3" type="ORF">CEXT_373191</name>
</gene>
<name>A0AAV4UBQ4_CAEEX</name>
<sequence length="348" mass="38282">MEAMDICIATIKEISYLVINHPIYSSIGVVVCVFSLLKFYCRLTLGVCDCDAELSGKTVLITGASDGIGKAAAMDLARRKARVLLACRNKGKAERVAQEIRSATGNDNVVVKILDLCSFESVRRCARDVLDTEQKLHVLINNAGITGIGRNRREYTEDGCEKVMQSNHLGHFLLTALLLDLLKKSAPSRIINVSSDAYTFEKLDLNDMRNENVHSDIALYANSKLANILFTKELAHRLSGTGLTVNALHPGCVETNIMDGSEGVFATMTKILFATIAKKLEMDIMVTVEEGAQTTIHVSVDPRLERTTGKYFSDCKEVKLKGSANDRTLAKRLFEISEKIVGESYPQS</sequence>
<dbReference type="AlphaFoldDB" id="A0AAV4UBQ4"/>
<reference evidence="3 4" key="1">
    <citation type="submission" date="2021-06" db="EMBL/GenBank/DDBJ databases">
        <title>Caerostris extrusa draft genome.</title>
        <authorList>
            <person name="Kono N."/>
            <person name="Arakawa K."/>
        </authorList>
    </citation>
    <scope>NUCLEOTIDE SEQUENCE [LARGE SCALE GENOMIC DNA]</scope>
</reference>
<dbReference type="PANTHER" id="PTHR43157">
    <property type="entry name" value="PHOSPHATIDYLINOSITOL-GLYCAN BIOSYNTHESIS CLASS F PROTEIN-RELATED"/>
    <property type="match status" value="1"/>
</dbReference>
<evidence type="ECO:0000313" key="3">
    <source>
        <dbReference type="EMBL" id="GIY55187.1"/>
    </source>
</evidence>
<dbReference type="PANTHER" id="PTHR43157:SF31">
    <property type="entry name" value="PHOSPHATIDYLINOSITOL-GLYCAN BIOSYNTHESIS CLASS F PROTEIN"/>
    <property type="match status" value="1"/>
</dbReference>
<dbReference type="PRINTS" id="PR00081">
    <property type="entry name" value="GDHRDH"/>
</dbReference>
<dbReference type="Gene3D" id="3.40.50.720">
    <property type="entry name" value="NAD(P)-binding Rossmann-like Domain"/>
    <property type="match status" value="1"/>
</dbReference>
<dbReference type="SUPFAM" id="SSF51735">
    <property type="entry name" value="NAD(P)-binding Rossmann-fold domains"/>
    <property type="match status" value="1"/>
</dbReference>
<comment type="caution">
    <text evidence="3">The sequence shown here is derived from an EMBL/GenBank/DDBJ whole genome shotgun (WGS) entry which is preliminary data.</text>
</comment>
<evidence type="ECO:0000256" key="2">
    <source>
        <dbReference type="RuleBase" id="RU000363"/>
    </source>
</evidence>
<keyword evidence="1" id="KW-0560">Oxidoreductase</keyword>
<keyword evidence="4" id="KW-1185">Reference proteome</keyword>